<keyword evidence="1" id="KW-0812">Transmembrane</keyword>
<dbReference type="EMBL" id="NBEF01000033">
    <property type="protein sequence ID" value="OQQ89308.1"/>
    <property type="molecule type" value="Genomic_DNA"/>
</dbReference>
<reference evidence="2 3" key="1">
    <citation type="submission" date="2017-03" db="EMBL/GenBank/DDBJ databases">
        <title>Phylogenomics and comparative genomics of Lactobacillus salivarius, a mammalian gut commensal.</title>
        <authorList>
            <person name="Harris H.M."/>
        </authorList>
    </citation>
    <scope>NUCLEOTIDE SEQUENCE [LARGE SCALE GENOMIC DNA]</scope>
    <source>
        <strain evidence="2 3">JCM 1047</strain>
    </source>
</reference>
<evidence type="ECO:0000313" key="3">
    <source>
        <dbReference type="Proteomes" id="UP000192575"/>
    </source>
</evidence>
<keyword evidence="1" id="KW-1133">Transmembrane helix</keyword>
<organism evidence="2 3">
    <name type="scientific">Ligilactobacillus salivarius</name>
    <dbReference type="NCBI Taxonomy" id="1624"/>
    <lineage>
        <taxon>Bacteria</taxon>
        <taxon>Bacillati</taxon>
        <taxon>Bacillota</taxon>
        <taxon>Bacilli</taxon>
        <taxon>Lactobacillales</taxon>
        <taxon>Lactobacillaceae</taxon>
        <taxon>Ligilactobacillus</taxon>
    </lineage>
</organism>
<feature type="transmembrane region" description="Helical" evidence="1">
    <location>
        <begin position="12"/>
        <end position="33"/>
    </location>
</feature>
<dbReference type="RefSeq" id="WP_081535321.1">
    <property type="nucleotide sequence ID" value="NZ_JADCKI010000009.1"/>
</dbReference>
<feature type="transmembrane region" description="Helical" evidence="1">
    <location>
        <begin position="45"/>
        <end position="69"/>
    </location>
</feature>
<evidence type="ECO:0000256" key="1">
    <source>
        <dbReference type="SAM" id="Phobius"/>
    </source>
</evidence>
<dbReference type="AlphaFoldDB" id="A0A1V9R8F1"/>
<comment type="caution">
    <text evidence="2">The sequence shown here is derived from an EMBL/GenBank/DDBJ whole genome shotgun (WGS) entry which is preliminary data.</text>
</comment>
<name>A0A1V9R8F1_9LACO</name>
<evidence type="ECO:0000313" key="2">
    <source>
        <dbReference type="EMBL" id="OQQ89308.1"/>
    </source>
</evidence>
<sequence length="90" mass="10439">MNEEKRKKENREVLITSIIGFIISNIYVILAAIFWDTSRVADALIILNGIFIFVPAFLAPICGWIAWVWDADLSENEDKENKDNHRIYNL</sequence>
<protein>
    <submittedName>
        <fullName evidence="2">Uncharacterized protein</fullName>
    </submittedName>
</protein>
<proteinExistence type="predicted"/>
<accession>A0A1V9R8F1</accession>
<keyword evidence="1" id="KW-0472">Membrane</keyword>
<dbReference type="Proteomes" id="UP000192575">
    <property type="component" value="Unassembled WGS sequence"/>
</dbReference>
<gene>
    <name evidence="2" type="ORF">B6U56_09090</name>
</gene>